<name>A0A5C4Y4X3_9DEIO</name>
<dbReference type="InterPro" id="IPR037891">
    <property type="entry name" value="Cdil-like_sf"/>
</dbReference>
<evidence type="ECO:0000313" key="3">
    <source>
        <dbReference type="Proteomes" id="UP000313988"/>
    </source>
</evidence>
<reference evidence="1 4" key="2">
    <citation type="submission" date="2020-08" db="EMBL/GenBank/DDBJ databases">
        <title>Genomic Encyclopedia of Type Strains, Phase IV (KMG-IV): sequencing the most valuable type-strain genomes for metagenomic binning, comparative biology and taxonomic classification.</title>
        <authorList>
            <person name="Goeker M."/>
        </authorList>
    </citation>
    <scope>NUCLEOTIDE SEQUENCE [LARGE SCALE GENOMIC DNA]</scope>
    <source>
        <strain evidence="1 4">DSM 12027</strain>
    </source>
</reference>
<dbReference type="EMBL" id="VDMO01000013">
    <property type="protein sequence ID" value="TNM70554.1"/>
    <property type="molecule type" value="Genomic_DNA"/>
</dbReference>
<dbReference type="Proteomes" id="UP000313988">
    <property type="component" value="Unassembled WGS sequence"/>
</dbReference>
<dbReference type="Proteomes" id="UP000629870">
    <property type="component" value="Unassembled WGS sequence"/>
</dbReference>
<proteinExistence type="predicted"/>
<keyword evidence="4" id="KW-1185">Reference proteome</keyword>
<evidence type="ECO:0000313" key="4">
    <source>
        <dbReference type="Proteomes" id="UP000629870"/>
    </source>
</evidence>
<organism evidence="2 3">
    <name type="scientific">Deinococcus radiopugnans ATCC 19172</name>
    <dbReference type="NCBI Taxonomy" id="585398"/>
    <lineage>
        <taxon>Bacteria</taxon>
        <taxon>Thermotogati</taxon>
        <taxon>Deinococcota</taxon>
        <taxon>Deinococci</taxon>
        <taxon>Deinococcales</taxon>
        <taxon>Deinococcaceae</taxon>
        <taxon>Deinococcus</taxon>
    </lineage>
</organism>
<accession>A0A5C4Y4X3</accession>
<dbReference type="EMBL" id="JACHEW010000012">
    <property type="protein sequence ID" value="MBB6017240.1"/>
    <property type="molecule type" value="Genomic_DNA"/>
</dbReference>
<protein>
    <submittedName>
        <fullName evidence="2">Uncharacterized protein</fullName>
    </submittedName>
</protein>
<reference evidence="2 3" key="1">
    <citation type="submission" date="2019-06" db="EMBL/GenBank/DDBJ databases">
        <title>Genome sequence of Deinococcus radiopugnans ATCC 19172.</title>
        <authorList>
            <person name="Maclea K.S."/>
            <person name="Maynard C.R."/>
        </authorList>
    </citation>
    <scope>NUCLEOTIDE SEQUENCE [LARGE SCALE GENOMIC DNA]</scope>
    <source>
        <strain evidence="2 3">ATCC 19172</strain>
    </source>
</reference>
<comment type="caution">
    <text evidence="2">The sequence shown here is derived from an EMBL/GenBank/DDBJ whole genome shotgun (WGS) entry which is preliminary data.</text>
</comment>
<dbReference type="RefSeq" id="WP_139403800.1">
    <property type="nucleotide sequence ID" value="NZ_JACHEW010000012.1"/>
</dbReference>
<gene>
    <name evidence="2" type="ORF">FHR04_12890</name>
    <name evidence="1" type="ORF">HNQ04_002502</name>
</gene>
<evidence type="ECO:0000313" key="2">
    <source>
        <dbReference type="EMBL" id="TNM70554.1"/>
    </source>
</evidence>
<dbReference type="AlphaFoldDB" id="A0A5C4Y4X3"/>
<evidence type="ECO:0000313" key="1">
    <source>
        <dbReference type="EMBL" id="MBB6017240.1"/>
    </source>
</evidence>
<dbReference type="SUPFAM" id="SSF160207">
    <property type="entry name" value="NMB0488-like"/>
    <property type="match status" value="1"/>
</dbReference>
<sequence>MVQKTMRKGNPEKLAAAYQYQGKILLHAYSQTTAGVWISENNVTEYTDEELSTAAIASILSTSTAGIGHPENWDGLFDSVIQMADVRSWESFVLGRKYVGISQIGEVIEFTPSRNMGSEEGFLPRLECATRADCNSPLLHLKLLKAFELSE</sequence>